<evidence type="ECO:0000313" key="3">
    <source>
        <dbReference type="Proteomes" id="UP000694941"/>
    </source>
</evidence>
<reference evidence="4" key="1">
    <citation type="submission" date="2025-08" db="UniProtKB">
        <authorList>
            <consortium name="RefSeq"/>
        </authorList>
    </citation>
    <scope>IDENTIFICATION</scope>
    <source>
        <tissue evidence="4">Muscle</tissue>
    </source>
</reference>
<dbReference type="InterPro" id="IPR016024">
    <property type="entry name" value="ARM-type_fold"/>
</dbReference>
<protein>
    <submittedName>
        <fullName evidence="4">Condensin-2 complex subunit D3-like</fullName>
    </submittedName>
</protein>
<proteinExistence type="predicted"/>
<evidence type="ECO:0000256" key="1">
    <source>
        <dbReference type="ARBA" id="ARBA00023067"/>
    </source>
</evidence>
<keyword evidence="3" id="KW-1185">Reference proteome</keyword>
<feature type="compositionally biased region" description="Basic residues" evidence="2">
    <location>
        <begin position="257"/>
        <end position="270"/>
    </location>
</feature>
<feature type="compositionally biased region" description="Basic and acidic residues" evidence="2">
    <location>
        <begin position="617"/>
        <end position="629"/>
    </location>
</feature>
<dbReference type="PANTHER" id="PTHR14222:SF1">
    <property type="entry name" value="CONDENSIN-2 COMPLEX SUBUNIT D3"/>
    <property type="match status" value="1"/>
</dbReference>
<organism evidence="3 4">
    <name type="scientific">Limulus polyphemus</name>
    <name type="common">Atlantic horseshoe crab</name>
    <dbReference type="NCBI Taxonomy" id="6850"/>
    <lineage>
        <taxon>Eukaryota</taxon>
        <taxon>Metazoa</taxon>
        <taxon>Ecdysozoa</taxon>
        <taxon>Arthropoda</taxon>
        <taxon>Chelicerata</taxon>
        <taxon>Merostomata</taxon>
        <taxon>Xiphosura</taxon>
        <taxon>Limulidae</taxon>
        <taxon>Limulus</taxon>
    </lineage>
</organism>
<dbReference type="InterPro" id="IPR026003">
    <property type="entry name" value="Cohesin_HEAT"/>
</dbReference>
<feature type="region of interest" description="Disordered" evidence="2">
    <location>
        <begin position="592"/>
        <end position="661"/>
    </location>
</feature>
<dbReference type="RefSeq" id="XP_013791345.1">
    <property type="nucleotide sequence ID" value="XM_013935891.2"/>
</dbReference>
<feature type="region of interest" description="Disordered" evidence="2">
    <location>
        <begin position="243"/>
        <end position="288"/>
    </location>
</feature>
<dbReference type="InterPro" id="IPR026971">
    <property type="entry name" value="CND1/NCAPD3"/>
</dbReference>
<keyword evidence="1" id="KW-0226">DNA condensation</keyword>
<dbReference type="InterPro" id="IPR011989">
    <property type="entry name" value="ARM-like"/>
</dbReference>
<dbReference type="GeneID" id="106475194"/>
<feature type="non-terminal residue" evidence="4">
    <location>
        <position position="1070"/>
    </location>
</feature>
<gene>
    <name evidence="4" type="primary">LOC106475194</name>
</gene>
<dbReference type="Pfam" id="PF12765">
    <property type="entry name" value="Cohesin_HEAT"/>
    <property type="match status" value="1"/>
</dbReference>
<evidence type="ECO:0000313" key="4">
    <source>
        <dbReference type="RefSeq" id="XP_013791345.1"/>
    </source>
</evidence>
<name>A0ABM1BZ03_LIMPO</name>
<dbReference type="Proteomes" id="UP000694941">
    <property type="component" value="Unplaced"/>
</dbReference>
<sequence>MAEFENLERNTLQIFSSFPLEVIDKDLMTYVWNSGFTEDVDLPNDEIYSVEGLKDLLIETTNLCRTWAVHSLSDKQVTVVDSNLRSNNNIEDRIAGEFVSKDNIHESLNGSIDAVTSTNFWNILIENDVHYKQILALLYFLMKASVETNRHNQKSRCNFVKKEYALISSQLYFTILRIPGSSAFRIFQGNLFQMAVHSMKVPKEAGSATEAQLNKHFPKKRRIPVNFDQPDGCGEEEIFKPSKRRKEVGGQNSNYGKCRKNKKGYGKSNRHISEEDLAEPCTSGDPDGNEAITMEGFSSDEGEDEVNMSLEEVQKLISILSSALSDLITLLETFTLQFNMHLIEQVIQQLTELTTMETEKCMIFDSHHQIENTRKKRPDISLLAFKGLKYLCQPLHGDVEQLVLTIMKYLLPNILMLSVAGSQSIPRAQQIVKDNTVSFICHLMKENQETSLKGARVLVQHLCTKVVDKSDFRCKVAQACIEILKHFPTGAFAEMVEWLHRLARHAKVNYRIFSLELFSLLVIEPERNWDTSVPKKFQSFLHICTLLSVILARCNDKAASVRAKALNILALCTSSARSELKAMCLEMLKEKTNTDSAKSEGSNKSGQTVSINSETDVSDKEKREEKEKGSLSGQDVLQKGSSSGQDVVLQKGSSSGQDVLQKGSLSGQDVVLQKGSSSGQDVVLQKGSLSGQDLVLQKEINQNSEVTCMPSSHAVSSDFSVDSFMEMISRRCSDQKVNVRKASLQVLENVLIIKETNTLENYIKLLENHCLDPAVLVRKQAVQSLSNLLECCPLSTTIQKHWMQGVLPLVLDPENSIQEKCLEMVYSLLLEKIVSKTEESHREMAWKILDDVASTEYQDMQRYLQKAVQKLGKQGKIKSSMVNLIKAQLNGSRDGTVWLILVFLSLCFEVKNPEFVLEYWEQCCESREPVSLSTMQRVLYVIGNWAKHMPLSKLQAIKEDLASQLQQFSSPPELIATGVETFNKICLVLTDVEGEKVIRTWSQKVLKLCDVYLSSIILEDNVKTEAATEEQVVRHLYTLGEVAQLCPTAVPTRAFLLIQSLIASPVISAA</sequence>
<feature type="compositionally biased region" description="Polar residues" evidence="2">
    <location>
        <begin position="594"/>
        <end position="615"/>
    </location>
</feature>
<accession>A0ABM1BZ03</accession>
<dbReference type="PANTHER" id="PTHR14222">
    <property type="entry name" value="CONDENSIN"/>
    <property type="match status" value="1"/>
</dbReference>
<evidence type="ECO:0000256" key="2">
    <source>
        <dbReference type="SAM" id="MobiDB-lite"/>
    </source>
</evidence>
<dbReference type="SUPFAM" id="SSF48371">
    <property type="entry name" value="ARM repeat"/>
    <property type="match status" value="1"/>
</dbReference>
<dbReference type="Gene3D" id="1.25.10.10">
    <property type="entry name" value="Leucine-rich Repeat Variant"/>
    <property type="match status" value="1"/>
</dbReference>
<feature type="compositionally biased region" description="Polar residues" evidence="2">
    <location>
        <begin position="631"/>
        <end position="661"/>
    </location>
</feature>